<dbReference type="KEGG" id="kpd:CW740_09890"/>
<protein>
    <submittedName>
        <fullName evidence="6">Tellurium resistance protein TerC</fullName>
    </submittedName>
</protein>
<dbReference type="Proteomes" id="UP000232693">
    <property type="component" value="Chromosome"/>
</dbReference>
<evidence type="ECO:0000256" key="2">
    <source>
        <dbReference type="ARBA" id="ARBA00007511"/>
    </source>
</evidence>
<evidence type="ECO:0000313" key="6">
    <source>
        <dbReference type="EMBL" id="AUD79532.1"/>
    </source>
</evidence>
<comment type="similarity">
    <text evidence="2">Belongs to the TerC family.</text>
</comment>
<keyword evidence="7" id="KW-1185">Reference proteome</keyword>
<evidence type="ECO:0000256" key="4">
    <source>
        <dbReference type="ARBA" id="ARBA00022989"/>
    </source>
</evidence>
<keyword evidence="3" id="KW-0812">Transmembrane</keyword>
<reference evidence="6 7" key="1">
    <citation type="submission" date="2017-12" db="EMBL/GenBank/DDBJ databases">
        <title>Kangiella profundi FT102 completed genome.</title>
        <authorList>
            <person name="Xu J."/>
            <person name="Wang J."/>
            <person name="Lu Y."/>
        </authorList>
    </citation>
    <scope>NUCLEOTIDE SEQUENCE [LARGE SCALE GENOMIC DNA]</scope>
    <source>
        <strain evidence="6 7">FT102</strain>
    </source>
</reference>
<comment type="subcellular location">
    <subcellularLocation>
        <location evidence="1">Membrane</location>
        <topology evidence="1">Multi-pass membrane protein</topology>
    </subcellularLocation>
</comment>
<evidence type="ECO:0000313" key="7">
    <source>
        <dbReference type="Proteomes" id="UP000232693"/>
    </source>
</evidence>
<keyword evidence="4" id="KW-1133">Transmembrane helix</keyword>
<dbReference type="RefSeq" id="WP_106647340.1">
    <property type="nucleotide sequence ID" value="NZ_BMGO01000001.1"/>
</dbReference>
<dbReference type="Pfam" id="PF03741">
    <property type="entry name" value="TerC"/>
    <property type="match status" value="1"/>
</dbReference>
<dbReference type="GO" id="GO:0016020">
    <property type="term" value="C:membrane"/>
    <property type="evidence" value="ECO:0007669"/>
    <property type="project" value="UniProtKB-SubCell"/>
</dbReference>
<name>A0A2K9API4_9GAMM</name>
<keyword evidence="5" id="KW-0472">Membrane</keyword>
<dbReference type="EMBL" id="CP025120">
    <property type="protein sequence ID" value="AUD79532.1"/>
    <property type="molecule type" value="Genomic_DNA"/>
</dbReference>
<dbReference type="PANTHER" id="PTHR30238:SF4">
    <property type="entry name" value="SLL1022 PROTEIN"/>
    <property type="match status" value="1"/>
</dbReference>
<evidence type="ECO:0000256" key="3">
    <source>
        <dbReference type="ARBA" id="ARBA00022692"/>
    </source>
</evidence>
<evidence type="ECO:0000256" key="5">
    <source>
        <dbReference type="ARBA" id="ARBA00023136"/>
    </source>
</evidence>
<evidence type="ECO:0000256" key="1">
    <source>
        <dbReference type="ARBA" id="ARBA00004141"/>
    </source>
</evidence>
<dbReference type="PANTHER" id="PTHR30238">
    <property type="entry name" value="MEMBRANE BOUND PREDICTED REDOX MODULATOR"/>
    <property type="match status" value="1"/>
</dbReference>
<dbReference type="AlphaFoldDB" id="A0A2K9API4"/>
<dbReference type="InterPro" id="IPR005496">
    <property type="entry name" value="Integral_membrane_TerC"/>
</dbReference>
<organism evidence="6 7">
    <name type="scientific">Kangiella profundi</name>
    <dbReference type="NCBI Taxonomy" id="1561924"/>
    <lineage>
        <taxon>Bacteria</taxon>
        <taxon>Pseudomonadati</taxon>
        <taxon>Pseudomonadota</taxon>
        <taxon>Gammaproteobacteria</taxon>
        <taxon>Kangiellales</taxon>
        <taxon>Kangiellaceae</taxon>
        <taxon>Kangiella</taxon>
    </lineage>
</organism>
<sequence length="271" mass="30605">MDLFTIENLLTLGMLIVLQAVLGFDNLLYISLESKRAPLEKQKQVRRLGIGLAVALRIVLLFVLIELIKYVQGELFTIPWTGFIEATFTFESIIVLLGGIFIMYTAVKEIWHMMALEIGEAHERKPQSAAKVIALIVLMNLVFSFDSILSAMALTDNFWVMAIAIVFSGVLMIWLADTVSQFLQKNRMFEVLGLFILLVVGIMLLADGGHKSHLLLFGYPIEPMNKATFYFVIAVMVLSDIVQSKYQKKLMRKKEAAARAKLEQEAQEEIL</sequence>
<gene>
    <name evidence="6" type="ORF">CW740_09890</name>
</gene>
<proteinExistence type="inferred from homology"/>
<dbReference type="OrthoDB" id="9805314at2"/>
<accession>A0A2K9API4</accession>